<gene>
    <name evidence="3" type="ORF">CRM82_19185</name>
</gene>
<feature type="transmembrane region" description="Helical" evidence="2">
    <location>
        <begin position="71"/>
        <end position="89"/>
    </location>
</feature>
<feature type="transmembrane region" description="Helical" evidence="2">
    <location>
        <begin position="48"/>
        <end position="65"/>
    </location>
</feature>
<comment type="caution">
    <text evidence="3">The sequence shown here is derived from an EMBL/GenBank/DDBJ whole genome shotgun (WGS) entry which is preliminary data.</text>
</comment>
<accession>A0A2A7UYW0</accession>
<dbReference type="EMBL" id="PDEA01000001">
    <property type="protein sequence ID" value="PEH90437.1"/>
    <property type="molecule type" value="Genomic_DNA"/>
</dbReference>
<proteinExistence type="predicted"/>
<name>A0A2A7UYW0_COMTR</name>
<keyword evidence="4" id="KW-1185">Reference proteome</keyword>
<reference evidence="4" key="1">
    <citation type="submission" date="2017-09" db="EMBL/GenBank/DDBJ databases">
        <title>FDA dAtabase for Regulatory Grade micrObial Sequences (FDA-ARGOS): Supporting development and validation of Infectious Disease Dx tests.</title>
        <authorList>
            <person name="Minogue T."/>
            <person name="Wolcott M."/>
            <person name="Wasieloski L."/>
            <person name="Aguilar W."/>
            <person name="Moore D."/>
            <person name="Tallon L."/>
            <person name="Sadzewicz L."/>
            <person name="Ott S."/>
            <person name="Zhao X."/>
            <person name="Nagaraj S."/>
            <person name="Vavikolanu K."/>
            <person name="Aluvathingal J."/>
            <person name="Nadendla S."/>
            <person name="Sichtig H."/>
        </authorList>
    </citation>
    <scope>NUCLEOTIDE SEQUENCE [LARGE SCALE GENOMIC DNA]</scope>
    <source>
        <strain evidence="4">FDAARGOS_394</strain>
    </source>
</reference>
<dbReference type="STRING" id="1219032.GCA_001515545_01952"/>
<dbReference type="Proteomes" id="UP000220246">
    <property type="component" value="Unassembled WGS sequence"/>
</dbReference>
<sequence>MPTFDVEEAKERVAKLKLPEANTPLRMHAVVKLAPIPLPRAVRYESQVIYTLALAGTALLVWGGFQVPVDWLLWYGMAALLVFAGLFRIEGPLTRAEHKARSMEVRLRHEDYLQAESRLKQVLSERFNERMTEFQTMQNLYEQAKKAVTAIEQNKGNSFLSALSNPFRTEKTEAELLADEVERLEQRMAALVSELEDFSDIHKEEIDAAIMARHNARLAYWQAKLDEAVMTGEAVQQH</sequence>
<dbReference type="AlphaFoldDB" id="A0A2A7UYW0"/>
<evidence type="ECO:0000313" key="3">
    <source>
        <dbReference type="EMBL" id="PEH90437.1"/>
    </source>
</evidence>
<protein>
    <submittedName>
        <fullName evidence="3">Uncharacterized protein</fullName>
    </submittedName>
</protein>
<evidence type="ECO:0000256" key="2">
    <source>
        <dbReference type="SAM" id="Phobius"/>
    </source>
</evidence>
<keyword evidence="2" id="KW-0812">Transmembrane</keyword>
<keyword evidence="1" id="KW-0175">Coiled coil</keyword>
<evidence type="ECO:0000313" key="4">
    <source>
        <dbReference type="Proteomes" id="UP000220246"/>
    </source>
</evidence>
<keyword evidence="2" id="KW-0472">Membrane</keyword>
<feature type="coiled-coil region" evidence="1">
    <location>
        <begin position="134"/>
        <end position="201"/>
    </location>
</feature>
<evidence type="ECO:0000256" key="1">
    <source>
        <dbReference type="SAM" id="Coils"/>
    </source>
</evidence>
<keyword evidence="2" id="KW-1133">Transmembrane helix</keyword>
<organism evidence="3 4">
    <name type="scientific">Comamonas terrigena</name>
    <dbReference type="NCBI Taxonomy" id="32013"/>
    <lineage>
        <taxon>Bacteria</taxon>
        <taxon>Pseudomonadati</taxon>
        <taxon>Pseudomonadota</taxon>
        <taxon>Betaproteobacteria</taxon>
        <taxon>Burkholderiales</taxon>
        <taxon>Comamonadaceae</taxon>
        <taxon>Comamonas</taxon>
    </lineage>
</organism>